<dbReference type="RefSeq" id="XP_024580775.1">
    <property type="nucleotide sequence ID" value="XM_024730505.1"/>
</dbReference>
<protein>
    <submittedName>
        <fullName evidence="1">Uncharacterized protein</fullName>
    </submittedName>
</protein>
<proteinExistence type="predicted"/>
<evidence type="ECO:0000313" key="2">
    <source>
        <dbReference type="Proteomes" id="UP000054928"/>
    </source>
</evidence>
<sequence length="115" mass="12807">MSCFSRGLIEPPSSFGHVNRNIIVVILHKALTKARLAFGTSVNILIQSKQPHEDTTRIYDDILLKAKLLGGRQCTLNNKSTYFTAVNMNGSIDKIAYSTRLRWCLNPISASNLTI</sequence>
<reference evidence="2" key="1">
    <citation type="submission" date="2014-09" db="EMBL/GenBank/DDBJ databases">
        <authorList>
            <person name="Sharma Rahul"/>
            <person name="Thines Marco"/>
        </authorList>
    </citation>
    <scope>NUCLEOTIDE SEQUENCE [LARGE SCALE GENOMIC DNA]</scope>
</reference>
<dbReference type="Proteomes" id="UP000054928">
    <property type="component" value="Unassembled WGS sequence"/>
</dbReference>
<dbReference type="AlphaFoldDB" id="A0A0P1AUU0"/>
<organism evidence="1 2">
    <name type="scientific">Plasmopara halstedii</name>
    <name type="common">Downy mildew of sunflower</name>
    <dbReference type="NCBI Taxonomy" id="4781"/>
    <lineage>
        <taxon>Eukaryota</taxon>
        <taxon>Sar</taxon>
        <taxon>Stramenopiles</taxon>
        <taxon>Oomycota</taxon>
        <taxon>Peronosporomycetes</taxon>
        <taxon>Peronosporales</taxon>
        <taxon>Peronosporaceae</taxon>
        <taxon>Plasmopara</taxon>
    </lineage>
</organism>
<keyword evidence="2" id="KW-1185">Reference proteome</keyword>
<dbReference type="GeneID" id="36395829"/>
<accession>A0A0P1AUU0</accession>
<evidence type="ECO:0000313" key="1">
    <source>
        <dbReference type="EMBL" id="CEG44406.1"/>
    </source>
</evidence>
<dbReference type="EMBL" id="CCYD01001204">
    <property type="protein sequence ID" value="CEG44406.1"/>
    <property type="molecule type" value="Genomic_DNA"/>
</dbReference>
<name>A0A0P1AUU0_PLAHL</name>